<dbReference type="GO" id="GO:0003677">
    <property type="term" value="F:DNA binding"/>
    <property type="evidence" value="ECO:0007669"/>
    <property type="project" value="InterPro"/>
</dbReference>
<dbReference type="GO" id="GO:0006355">
    <property type="term" value="P:regulation of DNA-templated transcription"/>
    <property type="evidence" value="ECO:0007669"/>
    <property type="project" value="InterPro"/>
</dbReference>
<evidence type="ECO:0000256" key="2">
    <source>
        <dbReference type="ARBA" id="ARBA00023163"/>
    </source>
</evidence>
<dbReference type="EMBL" id="QJKC01000016">
    <property type="protein sequence ID" value="PXX42893.1"/>
    <property type="molecule type" value="Genomic_DNA"/>
</dbReference>
<dbReference type="InterPro" id="IPR036388">
    <property type="entry name" value="WH-like_DNA-bd_sf"/>
</dbReference>
<protein>
    <submittedName>
        <fullName evidence="5">Regulatory LuxR family protein</fullName>
    </submittedName>
</protein>
<dbReference type="InterPro" id="IPR016032">
    <property type="entry name" value="Sig_transdc_resp-reg_C-effctor"/>
</dbReference>
<dbReference type="SUPFAM" id="SSF55781">
    <property type="entry name" value="GAF domain-like"/>
    <property type="match status" value="1"/>
</dbReference>
<reference evidence="5 6" key="1">
    <citation type="submission" date="2018-05" db="EMBL/GenBank/DDBJ databases">
        <title>Genomic Encyclopedia of Type Strains, Phase IV (KMG-IV): sequencing the most valuable type-strain genomes for metagenomic binning, comparative biology and taxonomic classification.</title>
        <authorList>
            <person name="Goeker M."/>
        </authorList>
    </citation>
    <scope>NUCLEOTIDE SEQUENCE [LARGE SCALE GENOMIC DNA]</scope>
    <source>
        <strain evidence="5 6">DSM 25134</strain>
    </source>
</reference>
<evidence type="ECO:0000259" key="4">
    <source>
        <dbReference type="SMART" id="SM00421"/>
    </source>
</evidence>
<dbReference type="InterPro" id="IPR003018">
    <property type="entry name" value="GAF"/>
</dbReference>
<dbReference type="OrthoDB" id="3374006at2"/>
<dbReference type="Gene3D" id="1.10.10.10">
    <property type="entry name" value="Winged helix-like DNA-binding domain superfamily/Winged helix DNA-binding domain"/>
    <property type="match status" value="1"/>
</dbReference>
<keyword evidence="1" id="KW-0805">Transcription regulation</keyword>
<dbReference type="AlphaFoldDB" id="A0A318JGN8"/>
<dbReference type="InterPro" id="IPR000792">
    <property type="entry name" value="Tscrpt_reg_LuxR_C"/>
</dbReference>
<sequence>MSAECQYDLMDIITSLSSMCDLNELFDRVMSYGLAATRADAGSIYIVDESGEHLEFVVVHNKSLGAKFNGRVEMQKADFFSKLPLTLDDGCPNLSTIATYSLHTGETVNISDSYASSDERFEGVRSYDAKTGYTSKSILAERISHQGATVGVLQLINRKDCCDNIEPFSQQDEMLIKALASIAAVAFVNRKAQFTIGSYKNSMCSVLTKSEMRVVETIVQVGSAKEVARVIGVSPSTVRNQIQSIYQKLGINKKTDLVKLFIGFDAV</sequence>
<dbReference type="SMART" id="SM00065">
    <property type="entry name" value="GAF"/>
    <property type="match status" value="1"/>
</dbReference>
<dbReference type="Gene3D" id="3.30.450.40">
    <property type="match status" value="1"/>
</dbReference>
<dbReference type="InterPro" id="IPR029016">
    <property type="entry name" value="GAF-like_dom_sf"/>
</dbReference>
<feature type="domain" description="HTH luxR-type" evidence="4">
    <location>
        <begin position="204"/>
        <end position="261"/>
    </location>
</feature>
<dbReference type="SUPFAM" id="SSF46894">
    <property type="entry name" value="C-terminal effector domain of the bipartite response regulators"/>
    <property type="match status" value="1"/>
</dbReference>
<evidence type="ECO:0000259" key="3">
    <source>
        <dbReference type="SMART" id="SM00065"/>
    </source>
</evidence>
<keyword evidence="2" id="KW-0804">Transcription</keyword>
<name>A0A318JGN8_9NEIS</name>
<dbReference type="Pfam" id="PF01590">
    <property type="entry name" value="GAF"/>
    <property type="match status" value="1"/>
</dbReference>
<organism evidence="5 6">
    <name type="scientific">Aquitalea magnusonii</name>
    <dbReference type="NCBI Taxonomy" id="332411"/>
    <lineage>
        <taxon>Bacteria</taxon>
        <taxon>Pseudomonadati</taxon>
        <taxon>Pseudomonadota</taxon>
        <taxon>Betaproteobacteria</taxon>
        <taxon>Neisseriales</taxon>
        <taxon>Chromobacteriaceae</taxon>
        <taxon>Aquitalea</taxon>
    </lineage>
</organism>
<accession>A0A318JGN8</accession>
<dbReference type="Proteomes" id="UP000248395">
    <property type="component" value="Unassembled WGS sequence"/>
</dbReference>
<proteinExistence type="predicted"/>
<keyword evidence="6" id="KW-1185">Reference proteome</keyword>
<dbReference type="RefSeq" id="WP_082693320.1">
    <property type="nucleotide sequence ID" value="NZ_LNQU01000018.1"/>
</dbReference>
<comment type="caution">
    <text evidence="5">The sequence shown here is derived from an EMBL/GenBank/DDBJ whole genome shotgun (WGS) entry which is preliminary data.</text>
</comment>
<dbReference type="Pfam" id="PF00196">
    <property type="entry name" value="GerE"/>
    <property type="match status" value="1"/>
</dbReference>
<evidence type="ECO:0000313" key="5">
    <source>
        <dbReference type="EMBL" id="PXX42893.1"/>
    </source>
</evidence>
<evidence type="ECO:0000256" key="1">
    <source>
        <dbReference type="ARBA" id="ARBA00023015"/>
    </source>
</evidence>
<feature type="domain" description="GAF" evidence="3">
    <location>
        <begin position="21"/>
        <end position="197"/>
    </location>
</feature>
<evidence type="ECO:0000313" key="6">
    <source>
        <dbReference type="Proteomes" id="UP000248395"/>
    </source>
</evidence>
<dbReference type="SMART" id="SM00421">
    <property type="entry name" value="HTH_LUXR"/>
    <property type="match status" value="1"/>
</dbReference>
<gene>
    <name evidence="5" type="ORF">DFR38_1163</name>
</gene>